<evidence type="ECO:0000256" key="1">
    <source>
        <dbReference type="SAM" id="SignalP"/>
    </source>
</evidence>
<feature type="signal peptide" evidence="1">
    <location>
        <begin position="1"/>
        <end position="17"/>
    </location>
</feature>
<proteinExistence type="predicted"/>
<name>A0AA92WKA1_9BACT</name>
<dbReference type="EMBL" id="QRNN01000019">
    <property type="protein sequence ID" value="RHK48727.1"/>
    <property type="molecule type" value="Genomic_DNA"/>
</dbReference>
<feature type="chain" id="PRO_5041694774" evidence="1">
    <location>
        <begin position="18"/>
        <end position="1320"/>
    </location>
</feature>
<evidence type="ECO:0000313" key="2">
    <source>
        <dbReference type="EMBL" id="RHK48727.1"/>
    </source>
</evidence>
<reference evidence="2 3" key="1">
    <citation type="submission" date="2018-08" db="EMBL/GenBank/DDBJ databases">
        <title>A genome reference for cultivated species of the human gut microbiota.</title>
        <authorList>
            <person name="Zou Y."/>
            <person name="Xue W."/>
            <person name="Luo G."/>
        </authorList>
    </citation>
    <scope>NUCLEOTIDE SEQUENCE [LARGE SCALE GENOMIC DNA]</scope>
    <source>
        <strain evidence="2 3">AF43-2</strain>
    </source>
</reference>
<accession>A0AA92WKA1</accession>
<keyword evidence="1" id="KW-0732">Signal</keyword>
<organism evidence="2 3">
    <name type="scientific">Segatella copri</name>
    <dbReference type="NCBI Taxonomy" id="165179"/>
    <lineage>
        <taxon>Bacteria</taxon>
        <taxon>Pseudomonadati</taxon>
        <taxon>Bacteroidota</taxon>
        <taxon>Bacteroidia</taxon>
        <taxon>Bacteroidales</taxon>
        <taxon>Prevotellaceae</taxon>
        <taxon>Segatella</taxon>
    </lineage>
</organism>
<dbReference type="Proteomes" id="UP000284562">
    <property type="component" value="Unassembled WGS sequence"/>
</dbReference>
<sequence length="1320" mass="140015">MLLLVMAILMPYGGAWAQTPSKPSNGDGVDNPYQISTAAELAWFRDQVNSGNTTISATLTKDIDLAEFCHAKDAAKNTDELSWTPIGNSGNKYQGTFDGNGKTISNLYINATYWDIGITLFTGFFGYTDAGGSIKNITFDNAKVKSVDDYYTGILVGIAASCIENIKTLANCSVEGKDNVGGIAGEANGNIGNCENHAMVNGAGFVGGIVGRYAYSGKSITSCANYGVITGTRNQVGGMAGYFVSGTIQNCANYGDITGTFYVGNLIGCADECNLDNVLGTGNVTATSNKGQAGLLVGNIEKSSSTASGILAYNSSAKLTINGTVQTGEAVKAIGQGSLTSADKINAFTAEQLKSGWVANLLQKNASGSARWGQKLGTNDYPLLGSADEVYSGNATLNCLGEVESTVTFTNTKPAQEGTLTVKHGDSPIHHESVDATCTTDGNIEYWECNLCHKSFSDKQMTQEVSNLVVSATGHKYDENDKCTKCQQEMPSLTLGNNLITIEKTYGSKNEISGYNLYKYTAPEDGKLEVTANSNGQDTYGTLWESRTAASYLTYNDDSYERDFKITYIVTKGTTYYIGARESFGHAIVDEVTINVKMNGLDCELPTGMTGKGTEAEPFELKTAEHLAWFRDFVNEGNMKACAKIADDVKEIDMSTVCHKADAEKQVAELSWTPIGNFARNKYQGTFDGNGKTISNLYIINAASEHLGFFGYAEKGSIKNITFDNAKVKSTVDHWTGILAGFEELCIIENIKTLANCSVEGKYGVGGIAGMASGDIGNCENHAMVNGANSVGGIVGGYRESGKSIISCANYGVVTGTGNNVGGIAGNFGSGTIQNCANYGDITGADIVGNLIGFGSICNLNNVLGTGNVTATSVDRAGLLVGNIVDSSSTASGILAYNSSAKLTINKTEQTGNAVKAIGKGSLTYPEGKNEADVVKAFTPEQLNSGEVAYLLNGSKSEGKLVWYQKLLGTDADAYPVLVAAEGNTVYHGSFTCCDGTASSYSNSTSENELVHVASATLTSPKFDADKHIYHMGCLNESCPEHKYAADADGTLEAKAEDGKFYVEKLALTDASTAINTQAKFTIKDLQYSRQLTEGQKGYVTLCLPFDINVADVTGVEKCYPVGDMMIHMPTNDASVLKFVLMLDEQSVIKAGTPMIVKLGAEGTAQKLVATAQNVEYNANFFANPTAKSLTLRDWDGKSGFMTICHELTNASIGGVYTTTPMAEGSYSFRADGKFGIHTGDLSPYRIYLNVQPSQSASSRTMLFSIGLPDDSSTTGIRIISLGDGRQTGSSAIYTLEGQRVMGTPCKGIYIKNGKKFSVK</sequence>
<protein>
    <submittedName>
        <fullName evidence="2">Uncharacterized protein</fullName>
    </submittedName>
</protein>
<evidence type="ECO:0000313" key="3">
    <source>
        <dbReference type="Proteomes" id="UP000284562"/>
    </source>
</evidence>
<gene>
    <name evidence="2" type="ORF">DW064_06600</name>
</gene>
<comment type="caution">
    <text evidence="2">The sequence shown here is derived from an EMBL/GenBank/DDBJ whole genome shotgun (WGS) entry which is preliminary data.</text>
</comment>
<dbReference type="Gene3D" id="2.160.20.110">
    <property type="match status" value="2"/>
</dbReference>